<feature type="transmembrane region" description="Helical" evidence="16">
    <location>
        <begin position="104"/>
        <end position="124"/>
    </location>
</feature>
<feature type="transmembrane region" description="Helical" evidence="16">
    <location>
        <begin position="785"/>
        <end position="807"/>
    </location>
</feature>
<feature type="compositionally biased region" description="Low complexity" evidence="15">
    <location>
        <begin position="1283"/>
        <end position="1299"/>
    </location>
</feature>
<organism evidence="20 21">
    <name type="scientific">Saprolegnia diclina (strain VS20)</name>
    <dbReference type="NCBI Taxonomy" id="1156394"/>
    <lineage>
        <taxon>Eukaryota</taxon>
        <taxon>Sar</taxon>
        <taxon>Stramenopiles</taxon>
        <taxon>Oomycota</taxon>
        <taxon>Saprolegniomycetes</taxon>
        <taxon>Saprolegniales</taxon>
        <taxon>Saprolegniaceae</taxon>
        <taxon>Saprolegnia</taxon>
    </lineage>
</organism>
<evidence type="ECO:0000256" key="9">
    <source>
        <dbReference type="ARBA" id="ARBA00022741"/>
    </source>
</evidence>
<protein>
    <recommendedName>
        <fullName evidence="22">SAP domain-containing protein</fullName>
    </recommendedName>
</protein>
<feature type="region of interest" description="Disordered" evidence="15">
    <location>
        <begin position="1351"/>
        <end position="1469"/>
    </location>
</feature>
<feature type="transmembrane region" description="Helical" evidence="16">
    <location>
        <begin position="1000"/>
        <end position="1025"/>
    </location>
</feature>
<gene>
    <name evidence="20" type="ORF">SDRG_17019</name>
</gene>
<dbReference type="CDD" id="cd03250">
    <property type="entry name" value="ABCC_MRP_domain1"/>
    <property type="match status" value="1"/>
</dbReference>
<evidence type="ECO:0000256" key="15">
    <source>
        <dbReference type="SAM" id="MobiDB-lite"/>
    </source>
</evidence>
<sequence>MRLANQSSAARPPNALMTGSDKLQYSTFDQPSVPKHPADTAGLISRATFSWTHPLLELGNKRQIAPADLWVLEAPLQAAPLTNRFANGYVAHGQRLLRTFFGLYGWRLAAIGCLELLSVAGDLYGPVFVLGEILTAIDASDLDATYVLQLITSLFLVQAANAFVKVHAKYQNERVGIELSTVLRSLLFAKALRLSHLSRKTTSAGDIANLCTLDATNVMNFATSVHQIWMLPVQIVVVLYRLYTVVGWPIFVGLGVLLLVLALNTRVAGAMGDAQLTFMMAKDQRMKLTSEVFGAIAVVKLNAWEDNFRCKLNALRATECQTVWRFLLVLLTLTSFTNCTPIFVSVAVFATFALAMPTPLTVTIVFSTMALLKSLQDPLIDFPVVVSTMVQSLVSAKRINDVLLMDEVDPTNVSTPSDPIASVYAKDQVVLAIDNASFTWDSTTTPTFTNVNLRITRGELVVLHGAVGQGKSSLCSALLGEMQKLTGSVFVGGQVAYFAQQAWIQNTTIRENILFGKPYDRSTYQKVLDACALQSDLASLPAGDRTEIGQKGINLSGGQKARIALARACYSDADIFILDSPLSAVDAIVASEIFTKCFLGLLAKKTVLLVTHNPEIIESAAVARTLLVQDGRLIESTHDSPRTRQEATSAVTPLKARTPYWEESEIIEYPAPGPRHEMLVTPSLRTPYSYNAREMLYTPREPVAGESFEESGRLIADEERAEGRVAGALMWSYLRHVGGWPTVAVVLTLTIAMQLLKVASDLWLARWSNGGEGHATLAASAMVNMAIYAGLALGSCLLIALQTYAVISFGVQGSRKLFDAMLSSVLAAPMAFFDTNPIGRILNRFGDDVTSCDMRIPFSLGPILFELSSLACTVGTAVVLSQWVGLLVLPLLYVYYSLGAFFVGPLRDINRIKSTSRSPLLSFIAQGIDGASTIRSFGPRYTRRMTRICNVHVEALAQARVADVAVNAWYSLRLQLLAVSIVAITMTAVVVLHSQLSAGIIGLLMTYSLAIPSTFTYLVAIWANLEIFMIAPERIQDEDDNQSIKSVAAVVRDPTKLKVPELRKALSERNLSTFGLKAKLVERLTRALADEKARDARRVTPDVAGFDDDDDDDDAILPRLKSKTTKSSTKNAAKLTTSTEPLPRPSPDADVAPRLEARVKATEVPLREPKVLSPVKPASPVKSASPVQRVSSPVAVATSASSITTKPSPMLPVATSSMSSRVSEAASEPSPVVAASPPRPAADSFVEESPMASPERPPPMLHSPGKVRSKDRKRKTLFPPESPASTSSSLAPPSDGPILSTAASLFASATSPIVKGFASFRSALGLSATKPTDETEVASVVKVTAQVTRAVVASPQRGPTSPVRSSPIAASSPVRSSPIAASSPVRSSAVVASSPRRSSPVVISSPPRRPTKTPPSPKPVVPALQTEIERESYRMRQQAREFARRRIEEESKAARSVPEAPEGDARRPTNLVSGLYSFSSLAAKPAPKPVATVPAISSLKLAERHRALEPKKAIDRAKRKEGLMKMYEEQRRLDEEKRRKTAAQVAAEAERQKQERDAAERRQREAEVARKRAARLQEIQAATDEKRRQVERTEKLRHEQPRAKVETTAKPAASKPRVEIAKPLSAAASASAKVVKKKPIEAVLLSKKPEPTTYEMSEPESDESGNGEDDTKAVPKWAQKAHLEKALAKQFGPDAIDPTPSIFPEFIATCDLEAIFQPRDGAKKRKFARRTSSGNWLADRPTTRDKVAYKKAMGYTN</sequence>
<keyword evidence="5" id="KW-0813">Transport</keyword>
<feature type="region of interest" description="Disordered" evidence="15">
    <location>
        <begin position="1647"/>
        <end position="1673"/>
    </location>
</feature>
<evidence type="ECO:0000256" key="6">
    <source>
        <dbReference type="ARBA" id="ARBA00022490"/>
    </source>
</evidence>
<evidence type="ECO:0000256" key="2">
    <source>
        <dbReference type="ARBA" id="ARBA00004128"/>
    </source>
</evidence>
<dbReference type="GeneID" id="19957746"/>
<feature type="transmembrane region" description="Helical" evidence="16">
    <location>
        <begin position="323"/>
        <end position="343"/>
    </location>
</feature>
<feature type="transmembrane region" description="Helical" evidence="16">
    <location>
        <begin position="246"/>
        <end position="263"/>
    </location>
</feature>
<evidence type="ECO:0000256" key="3">
    <source>
        <dbReference type="ARBA" id="ARBA00004186"/>
    </source>
</evidence>
<evidence type="ECO:0000256" key="7">
    <source>
        <dbReference type="ARBA" id="ARBA00022692"/>
    </source>
</evidence>
<evidence type="ECO:0000256" key="16">
    <source>
        <dbReference type="SAM" id="Phobius"/>
    </source>
</evidence>
<dbReference type="SUPFAM" id="SSF90123">
    <property type="entry name" value="ABC transporter transmembrane region"/>
    <property type="match status" value="2"/>
</dbReference>
<feature type="transmembrane region" description="Helical" evidence="16">
    <location>
        <begin position="863"/>
        <end position="880"/>
    </location>
</feature>
<dbReference type="STRING" id="1156394.T0QZB4"/>
<dbReference type="FunFam" id="3.40.50.300:FF:000997">
    <property type="entry name" value="Multidrug resistance-associated protein 1"/>
    <property type="match status" value="1"/>
</dbReference>
<feature type="compositionally biased region" description="Basic and acidic residues" evidence="15">
    <location>
        <begin position="1583"/>
        <end position="1607"/>
    </location>
</feature>
<dbReference type="RefSeq" id="XP_008621474.1">
    <property type="nucleotide sequence ID" value="XM_008623252.1"/>
</dbReference>
<dbReference type="EMBL" id="JH767310">
    <property type="protein sequence ID" value="EQC25093.1"/>
    <property type="molecule type" value="Genomic_DNA"/>
</dbReference>
<dbReference type="Proteomes" id="UP000030762">
    <property type="component" value="Unassembled WGS sequence"/>
</dbReference>
<dbReference type="GO" id="GO:0005634">
    <property type="term" value="C:nucleus"/>
    <property type="evidence" value="ECO:0007669"/>
    <property type="project" value="UniProtKB-SubCell"/>
</dbReference>
<reference evidence="20 21" key="1">
    <citation type="submission" date="2012-04" db="EMBL/GenBank/DDBJ databases">
        <title>The Genome Sequence of Saprolegnia declina VS20.</title>
        <authorList>
            <consortium name="The Broad Institute Genome Sequencing Platform"/>
            <person name="Russ C."/>
            <person name="Nusbaum C."/>
            <person name="Tyler B."/>
            <person name="van West P."/>
            <person name="Dieguez-Uribeondo J."/>
            <person name="de Bruijn I."/>
            <person name="Tripathy S."/>
            <person name="Jiang R."/>
            <person name="Young S.K."/>
            <person name="Zeng Q."/>
            <person name="Gargeya S."/>
            <person name="Fitzgerald M."/>
            <person name="Haas B."/>
            <person name="Abouelleil A."/>
            <person name="Alvarado L."/>
            <person name="Arachchi H.M."/>
            <person name="Berlin A."/>
            <person name="Chapman S.B."/>
            <person name="Goldberg J."/>
            <person name="Griggs A."/>
            <person name="Gujja S."/>
            <person name="Hansen M."/>
            <person name="Howarth C."/>
            <person name="Imamovic A."/>
            <person name="Larimer J."/>
            <person name="McCowen C."/>
            <person name="Montmayeur A."/>
            <person name="Murphy C."/>
            <person name="Neiman D."/>
            <person name="Pearson M."/>
            <person name="Priest M."/>
            <person name="Roberts A."/>
            <person name="Saif S."/>
            <person name="Shea T."/>
            <person name="Sisk P."/>
            <person name="Sykes S."/>
            <person name="Wortman J."/>
            <person name="Nusbaum C."/>
            <person name="Birren B."/>
        </authorList>
    </citation>
    <scope>NUCLEOTIDE SEQUENCE [LARGE SCALE GENOMIC DNA]</scope>
    <source>
        <strain evidence="20 21">VS20</strain>
    </source>
</reference>
<comment type="similarity">
    <text evidence="4">Belongs to the INCENP family.</text>
</comment>
<keyword evidence="6" id="KW-0963">Cytoplasm</keyword>
<dbReference type="InterPro" id="IPR003593">
    <property type="entry name" value="AAA+_ATPase"/>
</dbReference>
<dbReference type="SMART" id="SM00382">
    <property type="entry name" value="AAA"/>
    <property type="match status" value="1"/>
</dbReference>
<dbReference type="PROSITE" id="PS50893">
    <property type="entry name" value="ABC_TRANSPORTER_2"/>
    <property type="match status" value="1"/>
</dbReference>
<dbReference type="InterPro" id="IPR003034">
    <property type="entry name" value="SAP_dom"/>
</dbReference>
<evidence type="ECO:0000256" key="13">
    <source>
        <dbReference type="ARBA" id="ARBA00023212"/>
    </source>
</evidence>
<dbReference type="VEuPathDB" id="FungiDB:SDRG_17019"/>
<feature type="compositionally biased region" description="Basic residues" evidence="15">
    <location>
        <begin position="1265"/>
        <end position="1276"/>
    </location>
</feature>
<evidence type="ECO:0000256" key="12">
    <source>
        <dbReference type="ARBA" id="ARBA00023136"/>
    </source>
</evidence>
<evidence type="ECO:0000256" key="11">
    <source>
        <dbReference type="ARBA" id="ARBA00022989"/>
    </source>
</evidence>
<dbReference type="PROSITE" id="PS50929">
    <property type="entry name" value="ABC_TM1F"/>
    <property type="match status" value="2"/>
</dbReference>
<dbReference type="InterPro" id="IPR036640">
    <property type="entry name" value="ABC1_TM_sf"/>
</dbReference>
<feature type="region of interest" description="Disordered" evidence="15">
    <location>
        <begin position="1528"/>
        <end position="1617"/>
    </location>
</feature>
<feature type="domain" description="SAP" evidence="17">
    <location>
        <begin position="1054"/>
        <end position="1088"/>
    </location>
</feature>
<dbReference type="Pfam" id="PF00005">
    <property type="entry name" value="ABC_tran"/>
    <property type="match status" value="1"/>
</dbReference>
<keyword evidence="10" id="KW-0067">ATP-binding</keyword>
<evidence type="ECO:0000259" key="18">
    <source>
        <dbReference type="PROSITE" id="PS50893"/>
    </source>
</evidence>
<dbReference type="FunCoup" id="T0QZB4">
    <property type="interactions" value="4"/>
</dbReference>
<dbReference type="InterPro" id="IPR005635">
    <property type="entry name" value="Inner_centromere_prot_ARK-bd"/>
</dbReference>
<feature type="domain" description="ABC transmembrane type-1" evidence="19">
    <location>
        <begin position="128"/>
        <end position="391"/>
    </location>
</feature>
<dbReference type="InterPro" id="IPR011527">
    <property type="entry name" value="ABC1_TM_dom"/>
</dbReference>
<dbReference type="SUPFAM" id="SSF52540">
    <property type="entry name" value="P-loop containing nucleoside triphosphate hydrolases"/>
    <property type="match status" value="1"/>
</dbReference>
<feature type="compositionally biased region" description="Basic and acidic residues" evidence="15">
    <location>
        <begin position="1528"/>
        <end position="1538"/>
    </location>
</feature>
<dbReference type="CDD" id="cd18579">
    <property type="entry name" value="ABC_6TM_ABCC_D1"/>
    <property type="match status" value="1"/>
</dbReference>
<keyword evidence="13" id="KW-0206">Cytoskeleton</keyword>
<dbReference type="PROSITE" id="PS50800">
    <property type="entry name" value="SAP"/>
    <property type="match status" value="1"/>
</dbReference>
<feature type="domain" description="ABC transporter" evidence="18">
    <location>
        <begin position="431"/>
        <end position="655"/>
    </location>
</feature>
<evidence type="ECO:0000256" key="14">
    <source>
        <dbReference type="ARBA" id="ARBA00023242"/>
    </source>
</evidence>
<feature type="compositionally biased region" description="Low complexity" evidence="15">
    <location>
        <begin position="1214"/>
        <end position="1244"/>
    </location>
</feature>
<feature type="compositionally biased region" description="Basic and acidic residues" evidence="15">
    <location>
        <begin position="1427"/>
        <end position="1453"/>
    </location>
</feature>
<feature type="transmembrane region" description="Helical" evidence="16">
    <location>
        <begin position="349"/>
        <end position="372"/>
    </location>
</feature>
<evidence type="ECO:0000256" key="1">
    <source>
        <dbReference type="ARBA" id="ARBA00004123"/>
    </source>
</evidence>
<dbReference type="InterPro" id="IPR027417">
    <property type="entry name" value="P-loop_NTPase"/>
</dbReference>
<feature type="region of interest" description="Disordered" evidence="15">
    <location>
        <begin position="1199"/>
        <end position="1299"/>
    </location>
</feature>
<feature type="transmembrane region" description="Helical" evidence="16">
    <location>
        <begin position="737"/>
        <end position="756"/>
    </location>
</feature>
<keyword evidence="11 16" id="KW-1133">Transmembrane helix</keyword>
<keyword evidence="8" id="KW-0677">Repeat</keyword>
<feature type="compositionally biased region" description="Low complexity" evidence="15">
    <location>
        <begin position="1125"/>
        <end position="1139"/>
    </location>
</feature>
<feature type="transmembrane region" description="Helical" evidence="16">
    <location>
        <begin position="976"/>
        <end position="994"/>
    </location>
</feature>
<feature type="domain" description="ABC transmembrane type-1" evidence="19">
    <location>
        <begin position="744"/>
        <end position="1026"/>
    </location>
</feature>
<dbReference type="PANTHER" id="PTHR24223">
    <property type="entry name" value="ATP-BINDING CASSETTE SUB-FAMILY C"/>
    <property type="match status" value="1"/>
</dbReference>
<evidence type="ECO:0000259" key="19">
    <source>
        <dbReference type="PROSITE" id="PS50929"/>
    </source>
</evidence>
<dbReference type="eggNOG" id="KOG0054">
    <property type="taxonomic scope" value="Eukaryota"/>
</dbReference>
<dbReference type="GO" id="GO:0005524">
    <property type="term" value="F:ATP binding"/>
    <property type="evidence" value="ECO:0007669"/>
    <property type="project" value="UniProtKB-KW"/>
</dbReference>
<dbReference type="GO" id="GO:0005819">
    <property type="term" value="C:spindle"/>
    <property type="evidence" value="ECO:0007669"/>
    <property type="project" value="UniProtKB-SubCell"/>
</dbReference>
<dbReference type="GO" id="GO:0016887">
    <property type="term" value="F:ATP hydrolysis activity"/>
    <property type="evidence" value="ECO:0007669"/>
    <property type="project" value="InterPro"/>
</dbReference>
<dbReference type="Gene3D" id="1.10.720.30">
    <property type="entry name" value="SAP domain"/>
    <property type="match status" value="1"/>
</dbReference>
<evidence type="ECO:0000313" key="20">
    <source>
        <dbReference type="EMBL" id="EQC25093.1"/>
    </source>
</evidence>
<dbReference type="InParanoid" id="T0QZB4"/>
<name>T0QZB4_SAPDV</name>
<evidence type="ECO:0000259" key="17">
    <source>
        <dbReference type="PROSITE" id="PS50800"/>
    </source>
</evidence>
<dbReference type="Pfam" id="PF03941">
    <property type="entry name" value="INCENP_ARK-bind"/>
    <property type="match status" value="1"/>
</dbReference>
<evidence type="ECO:0000256" key="4">
    <source>
        <dbReference type="ARBA" id="ARBA00010042"/>
    </source>
</evidence>
<feature type="compositionally biased region" description="Low complexity" evidence="15">
    <location>
        <begin position="1361"/>
        <end position="1406"/>
    </location>
</feature>
<keyword evidence="14" id="KW-0539">Nucleus</keyword>
<feature type="transmembrane region" description="Helical" evidence="16">
    <location>
        <begin position="886"/>
        <end position="906"/>
    </location>
</feature>
<dbReference type="InterPro" id="IPR003439">
    <property type="entry name" value="ABC_transporter-like_ATP-bd"/>
</dbReference>
<dbReference type="SUPFAM" id="SSF68906">
    <property type="entry name" value="SAP domain"/>
    <property type="match status" value="1"/>
</dbReference>
<dbReference type="FunFam" id="1.20.1560.10:FF:000013">
    <property type="entry name" value="ABC transporter C family member 2"/>
    <property type="match status" value="1"/>
</dbReference>
<dbReference type="InterPro" id="IPR044746">
    <property type="entry name" value="ABCC_6TM_D1"/>
</dbReference>
<evidence type="ECO:0000256" key="10">
    <source>
        <dbReference type="ARBA" id="ARBA00022840"/>
    </source>
</evidence>
<dbReference type="GO" id="GO:0005774">
    <property type="term" value="C:vacuolar membrane"/>
    <property type="evidence" value="ECO:0007669"/>
    <property type="project" value="UniProtKB-SubCell"/>
</dbReference>
<dbReference type="InterPro" id="IPR050173">
    <property type="entry name" value="ABC_transporter_C-like"/>
</dbReference>
<accession>T0QZB4</accession>
<evidence type="ECO:0000256" key="5">
    <source>
        <dbReference type="ARBA" id="ARBA00022448"/>
    </source>
</evidence>
<feature type="transmembrane region" description="Helical" evidence="16">
    <location>
        <begin position="218"/>
        <end position="240"/>
    </location>
</feature>
<keyword evidence="9" id="KW-0547">Nucleotide-binding</keyword>
<dbReference type="Gene3D" id="3.40.50.300">
    <property type="entry name" value="P-loop containing nucleotide triphosphate hydrolases"/>
    <property type="match status" value="1"/>
</dbReference>
<evidence type="ECO:0000256" key="8">
    <source>
        <dbReference type="ARBA" id="ARBA00022737"/>
    </source>
</evidence>
<dbReference type="PANTHER" id="PTHR24223:SF443">
    <property type="entry name" value="MULTIDRUG-RESISTANCE LIKE PROTEIN 1, ISOFORM I"/>
    <property type="match status" value="1"/>
</dbReference>
<feature type="region of interest" description="Disordered" evidence="15">
    <location>
        <begin position="1121"/>
        <end position="1152"/>
    </location>
</feature>
<keyword evidence="12 16" id="KW-0472">Membrane</keyword>
<dbReference type="Pfam" id="PF00664">
    <property type="entry name" value="ABC_membrane"/>
    <property type="match status" value="2"/>
</dbReference>
<keyword evidence="21" id="KW-1185">Reference proteome</keyword>
<proteinExistence type="inferred from homology"/>
<dbReference type="GO" id="GO:0140359">
    <property type="term" value="F:ABC-type transporter activity"/>
    <property type="evidence" value="ECO:0007669"/>
    <property type="project" value="InterPro"/>
</dbReference>
<dbReference type="Gene3D" id="1.20.1560.10">
    <property type="entry name" value="ABC transporter type 1, transmembrane domain"/>
    <property type="match status" value="2"/>
</dbReference>
<evidence type="ECO:0000313" key="21">
    <source>
        <dbReference type="Proteomes" id="UP000030762"/>
    </source>
</evidence>
<dbReference type="InterPro" id="IPR044726">
    <property type="entry name" value="ABCC_6TM_D2"/>
</dbReference>
<comment type="subcellular location">
    <subcellularLocation>
        <location evidence="3">Cytoplasm</location>
        <location evidence="3">Cytoskeleton</location>
        <location evidence="3">Spindle</location>
    </subcellularLocation>
    <subcellularLocation>
        <location evidence="1">Nucleus</location>
    </subcellularLocation>
    <subcellularLocation>
        <location evidence="2">Vacuole membrane</location>
        <topology evidence="2">Multi-pass membrane protein</topology>
    </subcellularLocation>
</comment>
<feature type="compositionally biased region" description="Acidic residues" evidence="15">
    <location>
        <begin position="1657"/>
        <end position="1668"/>
    </location>
</feature>
<keyword evidence="7 16" id="KW-0812">Transmembrane</keyword>
<evidence type="ECO:0008006" key="22">
    <source>
        <dbReference type="Google" id="ProtNLM"/>
    </source>
</evidence>
<feature type="compositionally biased region" description="Basic and acidic residues" evidence="15">
    <location>
        <begin position="1548"/>
        <end position="1570"/>
    </location>
</feature>
<dbReference type="Pfam" id="PF02037">
    <property type="entry name" value="SAP"/>
    <property type="match status" value="1"/>
</dbReference>
<dbReference type="Gene3D" id="6.10.250.2990">
    <property type="match status" value="1"/>
</dbReference>
<dbReference type="InterPro" id="IPR036361">
    <property type="entry name" value="SAP_dom_sf"/>
</dbReference>
<dbReference type="SMART" id="SM00513">
    <property type="entry name" value="SAP"/>
    <property type="match status" value="1"/>
</dbReference>
<dbReference type="CDD" id="cd18580">
    <property type="entry name" value="ABC_6TM_ABCC_D2"/>
    <property type="match status" value="1"/>
</dbReference>
<feature type="transmembrane region" description="Helical" evidence="16">
    <location>
        <begin position="144"/>
        <end position="164"/>
    </location>
</feature>